<dbReference type="GO" id="GO:0016301">
    <property type="term" value="F:kinase activity"/>
    <property type="evidence" value="ECO:0007669"/>
    <property type="project" value="UniProtKB-KW"/>
</dbReference>
<dbReference type="Proteomes" id="UP000558192">
    <property type="component" value="Unassembled WGS sequence"/>
</dbReference>
<evidence type="ECO:0000256" key="5">
    <source>
        <dbReference type="ARBA" id="ARBA00012232"/>
    </source>
</evidence>
<comment type="subcellular location">
    <subcellularLocation>
        <location evidence="3">Cytoplasm</location>
    </subcellularLocation>
</comment>
<keyword evidence="9 15" id="KW-0808">Transferase</keyword>
<dbReference type="SUPFAM" id="SSF47831">
    <property type="entry name" value="Enzyme I of the PEP:sugar phosphotransferase system HPr-binding (sub)domain"/>
    <property type="match status" value="1"/>
</dbReference>
<dbReference type="GO" id="GO:0009401">
    <property type="term" value="P:phosphoenolpyruvate-dependent sugar phosphotransferase system"/>
    <property type="evidence" value="ECO:0007669"/>
    <property type="project" value="UniProtKB-KW"/>
</dbReference>
<keyword evidence="13" id="KW-0460">Magnesium</keyword>
<organism evidence="15 16">
    <name type="scientific">Sphingomonas kaistensis</name>
    <dbReference type="NCBI Taxonomy" id="298708"/>
    <lineage>
        <taxon>Bacteria</taxon>
        <taxon>Pseudomonadati</taxon>
        <taxon>Pseudomonadota</taxon>
        <taxon>Alphaproteobacteria</taxon>
        <taxon>Sphingomonadales</taxon>
        <taxon>Sphingomonadaceae</taxon>
        <taxon>Sphingomonas</taxon>
    </lineage>
</organism>
<dbReference type="InterPro" id="IPR036618">
    <property type="entry name" value="PtsI_HPr-bd_sf"/>
</dbReference>
<dbReference type="Pfam" id="PF02896">
    <property type="entry name" value="PEP-utilizers_C"/>
    <property type="match status" value="1"/>
</dbReference>
<evidence type="ECO:0000256" key="1">
    <source>
        <dbReference type="ARBA" id="ARBA00000683"/>
    </source>
</evidence>
<dbReference type="PANTHER" id="PTHR46244:SF6">
    <property type="entry name" value="PHOSPHOENOLPYRUVATE-PROTEIN PHOSPHOTRANSFERASE"/>
    <property type="match status" value="1"/>
</dbReference>
<evidence type="ECO:0000256" key="11">
    <source>
        <dbReference type="ARBA" id="ARBA00022723"/>
    </source>
</evidence>
<evidence type="ECO:0000256" key="8">
    <source>
        <dbReference type="ARBA" id="ARBA00022597"/>
    </source>
</evidence>
<keyword evidence="6" id="KW-0813">Transport</keyword>
<evidence type="ECO:0000256" key="7">
    <source>
        <dbReference type="ARBA" id="ARBA00022490"/>
    </source>
</evidence>
<dbReference type="GO" id="GO:0046872">
    <property type="term" value="F:metal ion binding"/>
    <property type="evidence" value="ECO:0007669"/>
    <property type="project" value="UniProtKB-KW"/>
</dbReference>
<keyword evidence="12" id="KW-0418">Kinase</keyword>
<dbReference type="PRINTS" id="PR01736">
    <property type="entry name" value="PHPHTRNFRASE"/>
</dbReference>
<dbReference type="EC" id="2.7.3.9" evidence="5"/>
<keyword evidence="10" id="KW-0598">Phosphotransferase system</keyword>
<dbReference type="InterPro" id="IPR003018">
    <property type="entry name" value="GAF"/>
</dbReference>
<evidence type="ECO:0000313" key="15">
    <source>
        <dbReference type="EMBL" id="NJC05208.1"/>
    </source>
</evidence>
<dbReference type="Gene3D" id="3.50.30.10">
    <property type="entry name" value="Phosphohistidine domain"/>
    <property type="match status" value="1"/>
</dbReference>
<dbReference type="Gene3D" id="3.30.450.40">
    <property type="match status" value="1"/>
</dbReference>
<comment type="cofactor">
    <cofactor evidence="2">
        <name>Mg(2+)</name>
        <dbReference type="ChEBI" id="CHEBI:18420"/>
    </cofactor>
</comment>
<dbReference type="Gene3D" id="1.10.274.10">
    <property type="entry name" value="PtsI, HPr-binding domain"/>
    <property type="match status" value="1"/>
</dbReference>
<dbReference type="InterPro" id="IPR050499">
    <property type="entry name" value="PEP-utilizing_PTS_enzyme"/>
</dbReference>
<dbReference type="Pfam" id="PF05524">
    <property type="entry name" value="PEP-utilisers_N"/>
    <property type="match status" value="1"/>
</dbReference>
<evidence type="ECO:0000256" key="2">
    <source>
        <dbReference type="ARBA" id="ARBA00001946"/>
    </source>
</evidence>
<dbReference type="PROSITE" id="PS00742">
    <property type="entry name" value="PEP_ENZYMES_2"/>
    <property type="match status" value="1"/>
</dbReference>
<protein>
    <recommendedName>
        <fullName evidence="5">phosphoenolpyruvate--protein phosphotransferase</fullName>
        <ecNumber evidence="5">2.7.3.9</ecNumber>
    </recommendedName>
</protein>
<keyword evidence="11" id="KW-0479">Metal-binding</keyword>
<comment type="similarity">
    <text evidence="4">Belongs to the PEP-utilizing enzyme family.</text>
</comment>
<evidence type="ECO:0000313" key="16">
    <source>
        <dbReference type="Proteomes" id="UP000558192"/>
    </source>
</evidence>
<gene>
    <name evidence="15" type="ORF">GGQ97_001001</name>
</gene>
<keyword evidence="16" id="KW-1185">Reference proteome</keyword>
<reference evidence="15 16" key="1">
    <citation type="submission" date="2020-03" db="EMBL/GenBank/DDBJ databases">
        <title>Genomic Encyclopedia of Type Strains, Phase IV (KMG-IV): sequencing the most valuable type-strain genomes for metagenomic binning, comparative biology and taxonomic classification.</title>
        <authorList>
            <person name="Goeker M."/>
        </authorList>
    </citation>
    <scope>NUCLEOTIDE SEQUENCE [LARGE SCALE GENOMIC DNA]</scope>
    <source>
        <strain evidence="15 16">DSM 16846</strain>
    </source>
</reference>
<dbReference type="Gene3D" id="3.20.20.60">
    <property type="entry name" value="Phosphoenolpyruvate-binding domains"/>
    <property type="match status" value="1"/>
</dbReference>
<dbReference type="InterPro" id="IPR036637">
    <property type="entry name" value="Phosphohistidine_dom_sf"/>
</dbReference>
<evidence type="ECO:0000256" key="4">
    <source>
        <dbReference type="ARBA" id="ARBA00007837"/>
    </source>
</evidence>
<dbReference type="InterPro" id="IPR006318">
    <property type="entry name" value="PTS_EI-like"/>
</dbReference>
<dbReference type="NCBIfam" id="TIGR01417">
    <property type="entry name" value="PTS_I_fam"/>
    <property type="match status" value="1"/>
</dbReference>
<evidence type="ECO:0000256" key="6">
    <source>
        <dbReference type="ARBA" id="ARBA00022448"/>
    </source>
</evidence>
<dbReference type="SUPFAM" id="SSF55781">
    <property type="entry name" value="GAF domain-like"/>
    <property type="match status" value="1"/>
</dbReference>
<dbReference type="AlphaFoldDB" id="A0A7X5Y5N0"/>
<dbReference type="GO" id="GO:0008965">
    <property type="term" value="F:phosphoenolpyruvate-protein phosphotransferase activity"/>
    <property type="evidence" value="ECO:0007669"/>
    <property type="project" value="UniProtKB-EC"/>
</dbReference>
<dbReference type="InterPro" id="IPR008279">
    <property type="entry name" value="PEP-util_enz_mobile_dom"/>
</dbReference>
<dbReference type="InterPro" id="IPR015813">
    <property type="entry name" value="Pyrv/PenolPyrv_kinase-like_dom"/>
</dbReference>
<dbReference type="InterPro" id="IPR000121">
    <property type="entry name" value="PEP_util_C"/>
</dbReference>
<dbReference type="InterPro" id="IPR029016">
    <property type="entry name" value="GAF-like_dom_sf"/>
</dbReference>
<keyword evidence="8" id="KW-0762">Sugar transport</keyword>
<keyword evidence="7" id="KW-0963">Cytoplasm</keyword>
<sequence length="754" mass="82341">MPLTAANSAREILTGLHQLMARRGSAQAKLDLTVDLIADAMGSEVCSIYLLRDQSLELFATHGLNKEAVHVTRLSPGQGLVGTIAAEGRILNLAEASTHPAFAYRPETGEDRFHSFAGVPIIFRERSVGVLAVQHADPRAYADIEIEALQTVAMVLSELIAGARLTDGTARRGGQREGMVRLAGLKLVSGMARGTAVFHEPRVVVEHTVADDPELERSRVISAFAKMRTQIENMTREAEFGTAGEHQEILETYKMFAYDEGWVRRINLAIDSGLTAEAAIERVQQRTRARMLEIDDPILKERMHDLEDLSNRLMRIVSGRMGTAAQTGLPSDSVLIARSLGPAELLEYDRRRLKAVVLEEGSLTAHVTIVARAMGVPVIGRVKDIGTTAAEGDSVLVDGNQGSLVVRPTRAVTSAFETRMAMGQKRRAEFAAIRSLPPVSKDGVRATLMVNAGLAEDAGALDATGADGIGLFRTEFQFLVSAALPGRDAQYRLYRQVLEAAGDRPVVFRTLDIGGDKALPYLADATDEAENPAMGWRALRLSLDRSTLMKAQARALIEAAEGRVLRVMFPMISEPWEYEEARALFEAQVEWVRARRPGPARIEFGAMLEVPSLAEMLDQLLPRINFLSIGTNDLTQFLFAADRADPRLAERYDWLSPAILRFLRRVAREAEAAGVPVRVCGEMGGRPLEAMALMGIGINNFSITPAAIGPIKAMIRSLDVAAVRAKVEALLAKPPRDMRKTLTDWAKRHSVALG</sequence>
<accession>A0A7X5Y5N0</accession>
<evidence type="ECO:0000256" key="12">
    <source>
        <dbReference type="ARBA" id="ARBA00022777"/>
    </source>
</evidence>
<dbReference type="RefSeq" id="WP_168067927.1">
    <property type="nucleotide sequence ID" value="NZ_JAATJC010000001.1"/>
</dbReference>
<comment type="caution">
    <text evidence="15">The sequence shown here is derived from an EMBL/GenBank/DDBJ whole genome shotgun (WGS) entry which is preliminary data.</text>
</comment>
<dbReference type="SUPFAM" id="SSF51621">
    <property type="entry name" value="Phosphoenolpyruvate/pyruvate domain"/>
    <property type="match status" value="1"/>
</dbReference>
<evidence type="ECO:0000256" key="10">
    <source>
        <dbReference type="ARBA" id="ARBA00022683"/>
    </source>
</evidence>
<dbReference type="SMART" id="SM00065">
    <property type="entry name" value="GAF"/>
    <property type="match status" value="1"/>
</dbReference>
<evidence type="ECO:0000256" key="3">
    <source>
        <dbReference type="ARBA" id="ARBA00004496"/>
    </source>
</evidence>
<dbReference type="EMBL" id="JAATJC010000001">
    <property type="protein sequence ID" value="NJC05208.1"/>
    <property type="molecule type" value="Genomic_DNA"/>
</dbReference>
<dbReference type="InterPro" id="IPR023151">
    <property type="entry name" value="PEP_util_CS"/>
</dbReference>
<name>A0A7X5Y5N0_9SPHN</name>
<dbReference type="SUPFAM" id="SSF52009">
    <property type="entry name" value="Phosphohistidine domain"/>
    <property type="match status" value="1"/>
</dbReference>
<proteinExistence type="inferred from homology"/>
<comment type="catalytic activity">
    <reaction evidence="1">
        <text>L-histidyl-[protein] + phosphoenolpyruvate = N(pros)-phospho-L-histidyl-[protein] + pyruvate</text>
        <dbReference type="Rhea" id="RHEA:23880"/>
        <dbReference type="Rhea" id="RHEA-COMP:9745"/>
        <dbReference type="Rhea" id="RHEA-COMP:9746"/>
        <dbReference type="ChEBI" id="CHEBI:15361"/>
        <dbReference type="ChEBI" id="CHEBI:29979"/>
        <dbReference type="ChEBI" id="CHEBI:58702"/>
        <dbReference type="ChEBI" id="CHEBI:64837"/>
        <dbReference type="EC" id="2.7.3.9"/>
    </reaction>
</comment>
<evidence type="ECO:0000256" key="9">
    <source>
        <dbReference type="ARBA" id="ARBA00022679"/>
    </source>
</evidence>
<dbReference type="InterPro" id="IPR040442">
    <property type="entry name" value="Pyrv_kinase-like_dom_sf"/>
</dbReference>
<dbReference type="InterPro" id="IPR008731">
    <property type="entry name" value="PTS_EIN"/>
</dbReference>
<dbReference type="GO" id="GO:0005737">
    <property type="term" value="C:cytoplasm"/>
    <property type="evidence" value="ECO:0007669"/>
    <property type="project" value="UniProtKB-SubCell"/>
</dbReference>
<evidence type="ECO:0000259" key="14">
    <source>
        <dbReference type="SMART" id="SM00065"/>
    </source>
</evidence>
<dbReference type="PANTHER" id="PTHR46244">
    <property type="entry name" value="PHOSPHOENOLPYRUVATE-PROTEIN PHOSPHOTRANSFERASE"/>
    <property type="match status" value="1"/>
</dbReference>
<dbReference type="Pfam" id="PF00391">
    <property type="entry name" value="PEP-utilizers"/>
    <property type="match status" value="1"/>
</dbReference>
<dbReference type="Pfam" id="PF01590">
    <property type="entry name" value="GAF"/>
    <property type="match status" value="1"/>
</dbReference>
<feature type="domain" description="GAF" evidence="14">
    <location>
        <begin position="25"/>
        <end position="170"/>
    </location>
</feature>
<evidence type="ECO:0000256" key="13">
    <source>
        <dbReference type="ARBA" id="ARBA00022842"/>
    </source>
</evidence>